<organism evidence="3 4">
    <name type="scientific">Paenibacillus albus</name>
    <dbReference type="NCBI Taxonomy" id="2495582"/>
    <lineage>
        <taxon>Bacteria</taxon>
        <taxon>Bacillati</taxon>
        <taxon>Bacillota</taxon>
        <taxon>Bacilli</taxon>
        <taxon>Bacillales</taxon>
        <taxon>Paenibacillaceae</taxon>
        <taxon>Paenibacillus</taxon>
    </lineage>
</organism>
<dbReference type="AlphaFoldDB" id="A0A3S9A5Q7"/>
<dbReference type="Pfam" id="PF09992">
    <property type="entry name" value="NAGPA"/>
    <property type="match status" value="1"/>
</dbReference>
<evidence type="ECO:0000256" key="1">
    <source>
        <dbReference type="SAM" id="Phobius"/>
    </source>
</evidence>
<reference evidence="4" key="1">
    <citation type="submission" date="2018-12" db="EMBL/GenBank/DDBJ databases">
        <title>Genome sequence of Peanibacillus sp.</title>
        <authorList>
            <person name="Subramani G."/>
            <person name="Srinivasan S."/>
            <person name="Kim M.K."/>
        </authorList>
    </citation>
    <scope>NUCLEOTIDE SEQUENCE [LARGE SCALE GENOMIC DNA]</scope>
    <source>
        <strain evidence="4">18JY67-1</strain>
    </source>
</reference>
<keyword evidence="1" id="KW-0472">Membrane</keyword>
<feature type="transmembrane region" description="Helical" evidence="1">
    <location>
        <begin position="12"/>
        <end position="32"/>
    </location>
</feature>
<dbReference type="EMBL" id="CP034437">
    <property type="protein sequence ID" value="AZN41087.1"/>
    <property type="molecule type" value="Genomic_DNA"/>
</dbReference>
<dbReference type="RefSeq" id="WP_126016794.1">
    <property type="nucleotide sequence ID" value="NZ_CP034437.1"/>
</dbReference>
<dbReference type="KEGG" id="palb:EJC50_16485"/>
<accession>A0A3S9A5Q7</accession>
<dbReference type="InterPro" id="IPR018711">
    <property type="entry name" value="NAGPA"/>
</dbReference>
<name>A0A3S9A5Q7_9BACL</name>
<dbReference type="Proteomes" id="UP000272528">
    <property type="component" value="Chromosome"/>
</dbReference>
<protein>
    <recommendedName>
        <fullName evidence="2">Phosphodiester glycosidase domain-containing protein</fullName>
    </recommendedName>
</protein>
<keyword evidence="1" id="KW-0812">Transmembrane</keyword>
<evidence type="ECO:0000259" key="2">
    <source>
        <dbReference type="Pfam" id="PF09992"/>
    </source>
</evidence>
<sequence length="269" mass="29383">MSEGSERIRIVRIGLITGGILLVLALLLVLMLKMLNSHESRHVARFPAHDYQYMEREAASGFKLHVLQTDPSNISLEVVRQNLALSDYYGVNGGFFYDTSLVSMAIVNGQPVGGAKGQYGTGDENTKYARGTLVWDGASNKLSVQIVSKSSELKVSDPLHYWAQGGISMSLGQDELWYGRAVLENAPLMDNDHLRSAAVYDRQGKLYLIVSSTSGTLADFRAAILDQLGSLQLVDGIFLDGDGSSQMQAAEKVLKGDSRPVVEMIRIVK</sequence>
<keyword evidence="1" id="KW-1133">Transmembrane helix</keyword>
<keyword evidence="4" id="KW-1185">Reference proteome</keyword>
<dbReference type="OrthoDB" id="2658510at2"/>
<evidence type="ECO:0000313" key="4">
    <source>
        <dbReference type="Proteomes" id="UP000272528"/>
    </source>
</evidence>
<evidence type="ECO:0000313" key="3">
    <source>
        <dbReference type="EMBL" id="AZN41087.1"/>
    </source>
</evidence>
<proteinExistence type="predicted"/>
<feature type="domain" description="Phosphodiester glycosidase" evidence="2">
    <location>
        <begin position="90"/>
        <end position="265"/>
    </location>
</feature>
<gene>
    <name evidence="3" type="ORF">EJC50_16485</name>
</gene>